<reference evidence="3 4" key="1">
    <citation type="journal article" date="2018" name="Sci. Rep.">
        <title>Raphidocelis subcapitata (=Pseudokirchneriella subcapitata) provides an insight into genome evolution and environmental adaptations in the Sphaeropleales.</title>
        <authorList>
            <person name="Suzuki S."/>
            <person name="Yamaguchi H."/>
            <person name="Nakajima N."/>
            <person name="Kawachi M."/>
        </authorList>
    </citation>
    <scope>NUCLEOTIDE SEQUENCE [LARGE SCALE GENOMIC DNA]</scope>
    <source>
        <strain evidence="3 4">NIES-35</strain>
    </source>
</reference>
<sequence length="259" mass="27877">MAATERLIVRARAGRCTLQAHWPAQRLRAAAPRPPARRHAAVAVAASALPPPASLRLMASPFDALDGQLSAFDRQFDRQFAQMDADMDAAFRRMDRVMDESFRDMQRMQRDLDAELARGARELSQQQPGVRIERSEQRGVGSYRFYESIEIRSGPLTALVPAPAHAPAAPLFSPLLVAALALGAAWAGVTALFARNYGLTLFSERSKARLLATWPYLAAFSGRFREQFVSALRGRRVKAAESAGGGGGGGGGASGGPSD</sequence>
<dbReference type="InParanoid" id="A0A2V0NQS8"/>
<feature type="region of interest" description="Disordered" evidence="1">
    <location>
        <begin position="239"/>
        <end position="259"/>
    </location>
</feature>
<evidence type="ECO:0000256" key="1">
    <source>
        <dbReference type="SAM" id="MobiDB-lite"/>
    </source>
</evidence>
<keyword evidence="2" id="KW-1133">Transmembrane helix</keyword>
<keyword evidence="4" id="KW-1185">Reference proteome</keyword>
<accession>A0A2V0NQS8</accession>
<evidence type="ECO:0000256" key="2">
    <source>
        <dbReference type="SAM" id="Phobius"/>
    </source>
</evidence>
<protein>
    <submittedName>
        <fullName evidence="3">Uncharacterized protein</fullName>
    </submittedName>
</protein>
<feature type="compositionally biased region" description="Gly residues" evidence="1">
    <location>
        <begin position="243"/>
        <end position="259"/>
    </location>
</feature>
<keyword evidence="2" id="KW-0812">Transmembrane</keyword>
<dbReference type="AlphaFoldDB" id="A0A2V0NQS8"/>
<comment type="caution">
    <text evidence="3">The sequence shown here is derived from an EMBL/GenBank/DDBJ whole genome shotgun (WGS) entry which is preliminary data.</text>
</comment>
<dbReference type="EMBL" id="BDRX01000007">
    <property type="protein sequence ID" value="GBF88972.1"/>
    <property type="molecule type" value="Genomic_DNA"/>
</dbReference>
<evidence type="ECO:0000313" key="4">
    <source>
        <dbReference type="Proteomes" id="UP000247498"/>
    </source>
</evidence>
<evidence type="ECO:0000313" key="3">
    <source>
        <dbReference type="EMBL" id="GBF88972.1"/>
    </source>
</evidence>
<feature type="transmembrane region" description="Helical" evidence="2">
    <location>
        <begin position="171"/>
        <end position="194"/>
    </location>
</feature>
<name>A0A2V0NQS8_9CHLO</name>
<proteinExistence type="predicted"/>
<organism evidence="3 4">
    <name type="scientific">Raphidocelis subcapitata</name>
    <dbReference type="NCBI Taxonomy" id="307507"/>
    <lineage>
        <taxon>Eukaryota</taxon>
        <taxon>Viridiplantae</taxon>
        <taxon>Chlorophyta</taxon>
        <taxon>core chlorophytes</taxon>
        <taxon>Chlorophyceae</taxon>
        <taxon>CS clade</taxon>
        <taxon>Sphaeropleales</taxon>
        <taxon>Selenastraceae</taxon>
        <taxon>Raphidocelis</taxon>
    </lineage>
</organism>
<gene>
    <name evidence="3" type="ORF">Rsub_01471</name>
</gene>
<dbReference type="Proteomes" id="UP000247498">
    <property type="component" value="Unassembled WGS sequence"/>
</dbReference>
<dbReference type="OrthoDB" id="538686at2759"/>
<keyword evidence="2" id="KW-0472">Membrane</keyword>